<dbReference type="InterPro" id="IPR050295">
    <property type="entry name" value="Plant_2OG-oxidoreductases"/>
</dbReference>
<reference evidence="6" key="1">
    <citation type="journal article" date="2021" name="Front. Plant Sci.">
        <title>Chromosome-Scale Genome Assembly for Chinese Sour Jujube and Insights Into Its Genome Evolution and Domestication Signature.</title>
        <authorList>
            <person name="Shen L.-Y."/>
            <person name="Luo H."/>
            <person name="Wang X.-L."/>
            <person name="Wang X.-M."/>
            <person name="Qiu X.-J."/>
            <person name="Liu H."/>
            <person name="Zhou S.-S."/>
            <person name="Jia K.-H."/>
            <person name="Nie S."/>
            <person name="Bao Y.-T."/>
            <person name="Zhang R.-G."/>
            <person name="Yun Q.-Z."/>
            <person name="Chai Y.-H."/>
            <person name="Lu J.-Y."/>
            <person name="Li Y."/>
            <person name="Zhao S.-W."/>
            <person name="Mao J.-F."/>
            <person name="Jia S.-G."/>
            <person name="Mao Y.-M."/>
        </authorList>
    </citation>
    <scope>NUCLEOTIDE SEQUENCE</scope>
    <source>
        <strain evidence="6">AT0</strain>
        <tissue evidence="6">Leaf</tissue>
    </source>
</reference>
<evidence type="ECO:0000313" key="6">
    <source>
        <dbReference type="EMBL" id="KAH7545094.1"/>
    </source>
</evidence>
<dbReference type="Gene3D" id="2.60.120.330">
    <property type="entry name" value="B-lactam Antibiotic, Isopenicillin N Synthase, Chain"/>
    <property type="match status" value="1"/>
</dbReference>
<sequence length="216" mass="25325">MDHQMEARVEAKLEGRSLRVPSVKEPAKQAPKTVPPRYIRPDQDPPIISAHSTTISLPQVPVIDMNKLLYPEEFMEPELDKLHFACKEWRFFQVYIFDKSWVSPWLVEKVKLGVEGFFNLPVEEKNKFEQREGEIEGLGQAFVVSDEQKLDWADMFYILTLPTRMRKPHLDTLEAYTLELENIAHKIFVLMAKALRMDPKDMRELFEEGWLSMSMN</sequence>
<feature type="domain" description="Non-haem dioxygenase N-terminal" evidence="5">
    <location>
        <begin position="60"/>
        <end position="163"/>
    </location>
</feature>
<keyword evidence="3" id="KW-0408">Iron</keyword>
<evidence type="ECO:0000256" key="1">
    <source>
        <dbReference type="ARBA" id="ARBA00022723"/>
    </source>
</evidence>
<dbReference type="Proteomes" id="UP000813462">
    <property type="component" value="Unassembled WGS sequence"/>
</dbReference>
<dbReference type="GO" id="GO:0046872">
    <property type="term" value="F:metal ion binding"/>
    <property type="evidence" value="ECO:0007669"/>
    <property type="project" value="UniProtKB-KW"/>
</dbReference>
<gene>
    <name evidence="6" type="ORF">FEM48_Zijuj01G0056800</name>
</gene>
<evidence type="ECO:0000259" key="5">
    <source>
        <dbReference type="Pfam" id="PF14226"/>
    </source>
</evidence>
<evidence type="ECO:0000313" key="7">
    <source>
        <dbReference type="Proteomes" id="UP000813462"/>
    </source>
</evidence>
<accession>A0A978VZG0</accession>
<evidence type="ECO:0000256" key="3">
    <source>
        <dbReference type="ARBA" id="ARBA00023004"/>
    </source>
</evidence>
<dbReference type="GO" id="GO:0031418">
    <property type="term" value="F:L-ascorbic acid binding"/>
    <property type="evidence" value="ECO:0007669"/>
    <property type="project" value="UniProtKB-KW"/>
</dbReference>
<dbReference type="EMBL" id="JAEACU010000001">
    <property type="protein sequence ID" value="KAH7545094.1"/>
    <property type="molecule type" value="Genomic_DNA"/>
</dbReference>
<keyword evidence="1" id="KW-0479">Metal-binding</keyword>
<keyword evidence="2" id="KW-0847">Vitamin C</keyword>
<evidence type="ECO:0000256" key="4">
    <source>
        <dbReference type="SAM" id="MobiDB-lite"/>
    </source>
</evidence>
<proteinExistence type="predicted"/>
<dbReference type="Pfam" id="PF14226">
    <property type="entry name" value="DIOX_N"/>
    <property type="match status" value="1"/>
</dbReference>
<dbReference type="SUPFAM" id="SSF51197">
    <property type="entry name" value="Clavaminate synthase-like"/>
    <property type="match status" value="1"/>
</dbReference>
<dbReference type="InterPro" id="IPR026992">
    <property type="entry name" value="DIOX_N"/>
</dbReference>
<organism evidence="6 7">
    <name type="scientific">Ziziphus jujuba var. spinosa</name>
    <dbReference type="NCBI Taxonomy" id="714518"/>
    <lineage>
        <taxon>Eukaryota</taxon>
        <taxon>Viridiplantae</taxon>
        <taxon>Streptophyta</taxon>
        <taxon>Embryophyta</taxon>
        <taxon>Tracheophyta</taxon>
        <taxon>Spermatophyta</taxon>
        <taxon>Magnoliopsida</taxon>
        <taxon>eudicotyledons</taxon>
        <taxon>Gunneridae</taxon>
        <taxon>Pentapetalae</taxon>
        <taxon>rosids</taxon>
        <taxon>fabids</taxon>
        <taxon>Rosales</taxon>
        <taxon>Rhamnaceae</taxon>
        <taxon>Paliureae</taxon>
        <taxon>Ziziphus</taxon>
    </lineage>
</organism>
<dbReference type="PANTHER" id="PTHR47991">
    <property type="entry name" value="OXOGLUTARATE/IRON-DEPENDENT DIOXYGENASE"/>
    <property type="match status" value="1"/>
</dbReference>
<comment type="caution">
    <text evidence="6">The sequence shown here is derived from an EMBL/GenBank/DDBJ whole genome shotgun (WGS) entry which is preliminary data.</text>
</comment>
<feature type="region of interest" description="Disordered" evidence="4">
    <location>
        <begin position="20"/>
        <end position="42"/>
    </location>
</feature>
<name>A0A978VZG0_ZIZJJ</name>
<evidence type="ECO:0000256" key="2">
    <source>
        <dbReference type="ARBA" id="ARBA00022896"/>
    </source>
</evidence>
<protein>
    <recommendedName>
        <fullName evidence="5">Non-haem dioxygenase N-terminal domain-containing protein</fullName>
    </recommendedName>
</protein>
<dbReference type="InterPro" id="IPR027443">
    <property type="entry name" value="IPNS-like_sf"/>
</dbReference>
<dbReference type="AlphaFoldDB" id="A0A978VZG0"/>